<dbReference type="Proteomes" id="UP000502136">
    <property type="component" value="Chromosome"/>
</dbReference>
<evidence type="ECO:0000313" key="2">
    <source>
        <dbReference type="EMBL" id="QJC52258.1"/>
    </source>
</evidence>
<organism evidence="2 3">
    <name type="scientific">Paenibacillus albicereus</name>
    <dbReference type="NCBI Taxonomy" id="2726185"/>
    <lineage>
        <taxon>Bacteria</taxon>
        <taxon>Bacillati</taxon>
        <taxon>Bacillota</taxon>
        <taxon>Bacilli</taxon>
        <taxon>Bacillales</taxon>
        <taxon>Paenibacillaceae</taxon>
        <taxon>Paenibacillus</taxon>
    </lineage>
</organism>
<dbReference type="Gene3D" id="3.30.1490.480">
    <property type="entry name" value="Endolytic murein transglycosylase"/>
    <property type="match status" value="1"/>
</dbReference>
<evidence type="ECO:0000256" key="1">
    <source>
        <dbReference type="SAM" id="MobiDB-lite"/>
    </source>
</evidence>
<feature type="compositionally biased region" description="Low complexity" evidence="1">
    <location>
        <begin position="63"/>
        <end position="79"/>
    </location>
</feature>
<dbReference type="RefSeq" id="WP_168907824.1">
    <property type="nucleotide sequence ID" value="NZ_CP051428.1"/>
</dbReference>
<protein>
    <submittedName>
        <fullName evidence="2">Endolytic transglycosylase MltG</fullName>
    </submittedName>
</protein>
<keyword evidence="3" id="KW-1185">Reference proteome</keyword>
<dbReference type="AlphaFoldDB" id="A0A6H2GYR5"/>
<feature type="region of interest" description="Disordered" evidence="1">
    <location>
        <begin position="180"/>
        <end position="199"/>
    </location>
</feature>
<proteinExistence type="predicted"/>
<feature type="compositionally biased region" description="Low complexity" evidence="1">
    <location>
        <begin position="100"/>
        <end position="114"/>
    </location>
</feature>
<gene>
    <name evidence="2" type="ORF">HGI30_12270</name>
</gene>
<sequence>MFSRPFWAGLGLGIMAGALLLQLLLAGQAGEPLPDPPPDAVYTAEEADLLVQAAVERAKAEMAEAAEAAASSGPQAEPEPSLPPSGSPKLTPSAPPAASPPKAEAKPSATPSKKTAAVVIRIEPGSSLTDTASLLKKHGLIASEKGFLDYMEKQRPVPLVRAGYFKIEGKPGLGDLKAILAGQPMDPGEGKAWLDKQER</sequence>
<accession>A0A6H2GYR5</accession>
<feature type="region of interest" description="Disordered" evidence="1">
    <location>
        <begin position="61"/>
        <end position="115"/>
    </location>
</feature>
<reference evidence="2 3" key="1">
    <citation type="submission" date="2020-04" db="EMBL/GenBank/DDBJ databases">
        <title>Novel Paenibacillus strain UniB2 isolated from commercial digestive syrup.</title>
        <authorList>
            <person name="Thorat V."/>
            <person name="Kirdat K."/>
            <person name="Tiwarekar B."/>
            <person name="Yadav A."/>
        </authorList>
    </citation>
    <scope>NUCLEOTIDE SEQUENCE [LARGE SCALE GENOMIC DNA]</scope>
    <source>
        <strain evidence="2 3">UniB2</strain>
    </source>
</reference>
<evidence type="ECO:0000313" key="3">
    <source>
        <dbReference type="Proteomes" id="UP000502136"/>
    </source>
</evidence>
<dbReference type="EMBL" id="CP051428">
    <property type="protein sequence ID" value="QJC52258.1"/>
    <property type="molecule type" value="Genomic_DNA"/>
</dbReference>
<dbReference type="KEGG" id="palr:HGI30_12270"/>
<name>A0A6H2GYR5_9BACL</name>
<feature type="compositionally biased region" description="Basic and acidic residues" evidence="1">
    <location>
        <begin position="188"/>
        <end position="199"/>
    </location>
</feature>